<dbReference type="SUPFAM" id="SSF57184">
    <property type="entry name" value="Growth factor receptor domain"/>
    <property type="match status" value="2"/>
</dbReference>
<keyword evidence="17" id="KW-1185">Reference proteome</keyword>
<dbReference type="PRINTS" id="PR00010">
    <property type="entry name" value="EGFBLOOD"/>
</dbReference>
<dbReference type="Pfam" id="PF12661">
    <property type="entry name" value="hEGF"/>
    <property type="match status" value="1"/>
</dbReference>
<keyword evidence="9" id="KW-0221">Differentiation</keyword>
<keyword evidence="6" id="KW-0812">Transmembrane</keyword>
<keyword evidence="2" id="KW-0217">Developmental protein</keyword>
<dbReference type="PANTHER" id="PTHR24049">
    <property type="entry name" value="CRUMBS FAMILY MEMBER"/>
    <property type="match status" value="1"/>
</dbReference>
<dbReference type="FunFam" id="2.10.25.10:FF:000565">
    <property type="entry name" value="Predicted protein"/>
    <property type="match status" value="3"/>
</dbReference>
<dbReference type="PROSITE" id="PS00022">
    <property type="entry name" value="EGF_1"/>
    <property type="match status" value="4"/>
</dbReference>
<keyword evidence="13" id="KW-0325">Glycoprotein</keyword>
<evidence type="ECO:0000256" key="6">
    <source>
        <dbReference type="ARBA" id="ARBA00022692"/>
    </source>
</evidence>
<organism evidence="16 17">
    <name type="scientific">Dreissena polymorpha</name>
    <name type="common">Zebra mussel</name>
    <name type="synonym">Mytilus polymorpha</name>
    <dbReference type="NCBI Taxonomy" id="45954"/>
    <lineage>
        <taxon>Eukaryota</taxon>
        <taxon>Metazoa</taxon>
        <taxon>Spiralia</taxon>
        <taxon>Lophotrochozoa</taxon>
        <taxon>Mollusca</taxon>
        <taxon>Bivalvia</taxon>
        <taxon>Autobranchia</taxon>
        <taxon>Heteroconchia</taxon>
        <taxon>Euheterodonta</taxon>
        <taxon>Imparidentia</taxon>
        <taxon>Neoheterodontei</taxon>
        <taxon>Myida</taxon>
        <taxon>Dreissenoidea</taxon>
        <taxon>Dreissenidae</taxon>
        <taxon>Dreissena</taxon>
    </lineage>
</organism>
<dbReference type="EMBL" id="JAIWYP010000013">
    <property type="protein sequence ID" value="KAH3714912.1"/>
    <property type="molecule type" value="Genomic_DNA"/>
</dbReference>
<keyword evidence="7" id="KW-0732">Signal</keyword>
<keyword evidence="8" id="KW-0677">Repeat</keyword>
<evidence type="ECO:0000256" key="14">
    <source>
        <dbReference type="PROSITE-ProRule" id="PRU00076"/>
    </source>
</evidence>
<dbReference type="InterPro" id="IPR000742">
    <property type="entry name" value="EGF"/>
</dbReference>
<evidence type="ECO:0000256" key="9">
    <source>
        <dbReference type="ARBA" id="ARBA00022782"/>
    </source>
</evidence>
<evidence type="ECO:0000256" key="12">
    <source>
        <dbReference type="ARBA" id="ARBA00023157"/>
    </source>
</evidence>
<evidence type="ECO:0000256" key="2">
    <source>
        <dbReference type="ARBA" id="ARBA00022473"/>
    </source>
</evidence>
<keyword evidence="12 14" id="KW-1015">Disulfide bond</keyword>
<dbReference type="PANTHER" id="PTHR24049:SF22">
    <property type="entry name" value="DROSOPHILA CRUMBS HOMOLOG"/>
    <property type="match status" value="1"/>
</dbReference>
<dbReference type="InterPro" id="IPR009030">
    <property type="entry name" value="Growth_fac_rcpt_cys_sf"/>
</dbReference>
<dbReference type="Gene3D" id="2.10.25.10">
    <property type="entry name" value="Laminin"/>
    <property type="match status" value="6"/>
</dbReference>
<evidence type="ECO:0000313" key="16">
    <source>
        <dbReference type="EMBL" id="KAH3714912.1"/>
    </source>
</evidence>
<keyword evidence="11" id="KW-0472">Membrane</keyword>
<evidence type="ECO:0000313" key="17">
    <source>
        <dbReference type="Proteomes" id="UP000828390"/>
    </source>
</evidence>
<feature type="domain" description="EGF-like" evidence="15">
    <location>
        <begin position="235"/>
        <end position="271"/>
    </location>
</feature>
<dbReference type="AlphaFoldDB" id="A0A9D4C0B4"/>
<dbReference type="GO" id="GO:0048468">
    <property type="term" value="P:cell development"/>
    <property type="evidence" value="ECO:0007669"/>
    <property type="project" value="UniProtKB-ARBA"/>
</dbReference>
<dbReference type="InterPro" id="IPR001881">
    <property type="entry name" value="EGF-like_Ca-bd_dom"/>
</dbReference>
<evidence type="ECO:0000256" key="5">
    <source>
        <dbReference type="ARBA" id="ARBA00022553"/>
    </source>
</evidence>
<keyword evidence="3" id="KW-1003">Cell membrane</keyword>
<feature type="disulfide bond" evidence="14">
    <location>
        <begin position="223"/>
        <end position="232"/>
    </location>
</feature>
<dbReference type="GO" id="GO:0016324">
    <property type="term" value="C:apical plasma membrane"/>
    <property type="evidence" value="ECO:0007669"/>
    <property type="project" value="UniProtKB-SubCell"/>
</dbReference>
<dbReference type="GO" id="GO:0030182">
    <property type="term" value="P:neuron differentiation"/>
    <property type="evidence" value="ECO:0007669"/>
    <property type="project" value="UniProtKB-ARBA"/>
</dbReference>
<evidence type="ECO:0000256" key="8">
    <source>
        <dbReference type="ARBA" id="ARBA00022737"/>
    </source>
</evidence>
<evidence type="ECO:0000256" key="1">
    <source>
        <dbReference type="ARBA" id="ARBA00004247"/>
    </source>
</evidence>
<evidence type="ECO:0000256" key="7">
    <source>
        <dbReference type="ARBA" id="ARBA00022729"/>
    </source>
</evidence>
<dbReference type="InterPro" id="IPR022041">
    <property type="entry name" value="Methyltransf_FA"/>
</dbReference>
<dbReference type="FunFam" id="2.10.25.10:FF:000031">
    <property type="entry name" value="neurogenic locus notch homolog protein 3"/>
    <property type="match status" value="2"/>
</dbReference>
<dbReference type="InterPro" id="IPR013032">
    <property type="entry name" value="EGF-like_CS"/>
</dbReference>
<comment type="caution">
    <text evidence="16">The sequence shown here is derived from an EMBL/GenBank/DDBJ whole genome shotgun (WGS) entry which is preliminary data.</text>
</comment>
<dbReference type="PROSITE" id="PS01186">
    <property type="entry name" value="EGF_2"/>
    <property type="match status" value="5"/>
</dbReference>
<accession>A0A9D4C0B4</accession>
<feature type="domain" description="EGF-like" evidence="15">
    <location>
        <begin position="308"/>
        <end position="344"/>
    </location>
</feature>
<sequence length="424" mass="46280">YRNRDPFALQTGMRFFFFLCWYGLYSGLATARSLTYYLSNNYDYTQFNPFFDGLRVNTMTSLVFQTRGNNDAHVLLLHVNNNFDNNVVEIVIGGYVNSKSVIRNQMQGNNLAEYLVGKGSIVGDSQIMQWCGPYYSINGIRFSYGFGSTGAFVIPLPIVVAPATRALTTAARQPTTVMPGTRFSEGLKRLRALMAHDINECAPVPCKNGATCSNLLNAYSCTCAPGWQGTNCEQDINECSPAPCKNSATCNNLLNTYLCTCAPGWQGTNCDQDINECVPVPCKNGATCNDLLNAYSCTCEPGWQGTNYVNECATVPCKNGASCNNLLNAYSCTCVPGWRGTNCEQDINECAIVPCRNNATCNNLLNAYSCTCAPGWQGTNYINECAPAPCKNITTYIDLLNAYSCTCAPGWQGTDCNQGITKRA</sequence>
<dbReference type="Pfam" id="PF12248">
    <property type="entry name" value="Methyltransf_FA"/>
    <property type="match status" value="1"/>
</dbReference>
<reference evidence="16" key="1">
    <citation type="journal article" date="2019" name="bioRxiv">
        <title>The Genome of the Zebra Mussel, Dreissena polymorpha: A Resource for Invasive Species Research.</title>
        <authorList>
            <person name="McCartney M.A."/>
            <person name="Auch B."/>
            <person name="Kono T."/>
            <person name="Mallez S."/>
            <person name="Zhang Y."/>
            <person name="Obille A."/>
            <person name="Becker A."/>
            <person name="Abrahante J.E."/>
            <person name="Garbe J."/>
            <person name="Badalamenti J.P."/>
            <person name="Herman A."/>
            <person name="Mangelson H."/>
            <person name="Liachko I."/>
            <person name="Sullivan S."/>
            <person name="Sone E.D."/>
            <person name="Koren S."/>
            <person name="Silverstein K.A.T."/>
            <person name="Beckman K.B."/>
            <person name="Gohl D.M."/>
        </authorList>
    </citation>
    <scope>NUCLEOTIDE SEQUENCE</scope>
    <source>
        <strain evidence="16">Duluth1</strain>
        <tissue evidence="16">Whole animal</tissue>
    </source>
</reference>
<dbReference type="SMART" id="SM00181">
    <property type="entry name" value="EGF"/>
    <property type="match status" value="6"/>
</dbReference>
<dbReference type="FunFam" id="2.10.25.10:FF:000122">
    <property type="entry name" value="Protein crumbs homolog 2"/>
    <property type="match status" value="1"/>
</dbReference>
<feature type="domain" description="EGF-like" evidence="15">
    <location>
        <begin position="197"/>
        <end position="233"/>
    </location>
</feature>
<dbReference type="GO" id="GO:0009967">
    <property type="term" value="P:positive regulation of signal transduction"/>
    <property type="evidence" value="ECO:0007669"/>
    <property type="project" value="UniProtKB-ARBA"/>
</dbReference>
<keyword evidence="4 14" id="KW-0245">EGF-like domain</keyword>
<comment type="subcellular location">
    <subcellularLocation>
        <location evidence="1">Apical cell membrane</location>
        <topology evidence="1">Single-pass type I membrane protein</topology>
    </subcellularLocation>
</comment>
<dbReference type="InterPro" id="IPR018097">
    <property type="entry name" value="EGF_Ca-bd_CS"/>
</dbReference>
<dbReference type="PROSITE" id="PS00010">
    <property type="entry name" value="ASX_HYDROXYL"/>
    <property type="match status" value="4"/>
</dbReference>
<evidence type="ECO:0000259" key="15">
    <source>
        <dbReference type="PROSITE" id="PS50026"/>
    </source>
</evidence>
<evidence type="ECO:0000256" key="10">
    <source>
        <dbReference type="ARBA" id="ARBA00022989"/>
    </source>
</evidence>
<dbReference type="GO" id="GO:0007157">
    <property type="term" value="P:heterophilic cell-cell adhesion via plasma membrane cell adhesion molecules"/>
    <property type="evidence" value="ECO:0007669"/>
    <property type="project" value="TreeGrafter"/>
</dbReference>
<dbReference type="PROSITE" id="PS01187">
    <property type="entry name" value="EGF_CA"/>
    <property type="match status" value="2"/>
</dbReference>
<dbReference type="GO" id="GO:0045197">
    <property type="term" value="P:establishment or maintenance of epithelial cell apical/basal polarity"/>
    <property type="evidence" value="ECO:0007669"/>
    <property type="project" value="TreeGrafter"/>
</dbReference>
<dbReference type="GO" id="GO:0060255">
    <property type="term" value="P:regulation of macromolecule metabolic process"/>
    <property type="evidence" value="ECO:0007669"/>
    <property type="project" value="UniProtKB-ARBA"/>
</dbReference>
<dbReference type="GO" id="GO:0080090">
    <property type="term" value="P:regulation of primary metabolic process"/>
    <property type="evidence" value="ECO:0007669"/>
    <property type="project" value="UniProtKB-ARBA"/>
</dbReference>
<protein>
    <recommendedName>
        <fullName evidence="15">EGF-like domain-containing protein</fullName>
    </recommendedName>
</protein>
<feature type="non-terminal residue" evidence="16">
    <location>
        <position position="1"/>
    </location>
</feature>
<keyword evidence="10" id="KW-1133">Transmembrane helix</keyword>
<dbReference type="CDD" id="cd00054">
    <property type="entry name" value="EGF_CA"/>
    <property type="match status" value="5"/>
</dbReference>
<reference evidence="16" key="2">
    <citation type="submission" date="2020-11" db="EMBL/GenBank/DDBJ databases">
        <authorList>
            <person name="McCartney M.A."/>
            <person name="Auch B."/>
            <person name="Kono T."/>
            <person name="Mallez S."/>
            <person name="Becker A."/>
            <person name="Gohl D.M."/>
            <person name="Silverstein K.A.T."/>
            <person name="Koren S."/>
            <person name="Bechman K.B."/>
            <person name="Herman A."/>
            <person name="Abrahante J.E."/>
            <person name="Garbe J."/>
        </authorList>
    </citation>
    <scope>NUCLEOTIDE SEQUENCE</scope>
    <source>
        <strain evidence="16">Duluth1</strain>
        <tissue evidence="16">Whole animal</tissue>
    </source>
</reference>
<dbReference type="GO" id="GO:0051093">
    <property type="term" value="P:negative regulation of developmental process"/>
    <property type="evidence" value="ECO:0007669"/>
    <property type="project" value="UniProtKB-ARBA"/>
</dbReference>
<evidence type="ECO:0000256" key="11">
    <source>
        <dbReference type="ARBA" id="ARBA00023136"/>
    </source>
</evidence>
<evidence type="ECO:0000256" key="4">
    <source>
        <dbReference type="ARBA" id="ARBA00022536"/>
    </source>
</evidence>
<dbReference type="GO" id="GO:0003002">
    <property type="term" value="P:regionalization"/>
    <property type="evidence" value="ECO:0007669"/>
    <property type="project" value="UniProtKB-ARBA"/>
</dbReference>
<proteinExistence type="predicted"/>
<comment type="caution">
    <text evidence="14">Lacks conserved residue(s) required for the propagation of feature annotation.</text>
</comment>
<feature type="domain" description="EGF-like" evidence="15">
    <location>
        <begin position="346"/>
        <end position="386"/>
    </location>
</feature>
<dbReference type="GO" id="GO:0008593">
    <property type="term" value="P:regulation of Notch signaling pathway"/>
    <property type="evidence" value="ECO:0007669"/>
    <property type="project" value="UniProtKB-ARBA"/>
</dbReference>
<dbReference type="SMART" id="SM00179">
    <property type="entry name" value="EGF_CA"/>
    <property type="match status" value="6"/>
</dbReference>
<dbReference type="GO" id="GO:0032991">
    <property type="term" value="C:protein-containing complex"/>
    <property type="evidence" value="ECO:0007669"/>
    <property type="project" value="TreeGrafter"/>
</dbReference>
<name>A0A9D4C0B4_DREPO</name>
<evidence type="ECO:0000256" key="3">
    <source>
        <dbReference type="ARBA" id="ARBA00022475"/>
    </source>
</evidence>
<dbReference type="GO" id="GO:0005509">
    <property type="term" value="F:calcium ion binding"/>
    <property type="evidence" value="ECO:0007669"/>
    <property type="project" value="InterPro"/>
</dbReference>
<evidence type="ECO:0000256" key="13">
    <source>
        <dbReference type="ARBA" id="ARBA00023180"/>
    </source>
</evidence>
<dbReference type="GO" id="GO:0048592">
    <property type="term" value="P:eye morphogenesis"/>
    <property type="evidence" value="ECO:0007669"/>
    <property type="project" value="UniProtKB-ARBA"/>
</dbReference>
<dbReference type="PROSITE" id="PS50026">
    <property type="entry name" value="EGF_3"/>
    <property type="match status" value="5"/>
</dbReference>
<feature type="disulfide bond" evidence="14">
    <location>
        <begin position="261"/>
        <end position="270"/>
    </location>
</feature>
<dbReference type="GO" id="GO:0051241">
    <property type="term" value="P:negative regulation of multicellular organismal process"/>
    <property type="evidence" value="ECO:0007669"/>
    <property type="project" value="UniProtKB-ARBA"/>
</dbReference>
<feature type="domain" description="EGF-like" evidence="15">
    <location>
        <begin position="273"/>
        <end position="306"/>
    </location>
</feature>
<dbReference type="Pfam" id="PF00008">
    <property type="entry name" value="EGF"/>
    <property type="match status" value="5"/>
</dbReference>
<dbReference type="InterPro" id="IPR051022">
    <property type="entry name" value="Notch_Cell-Fate_Det"/>
</dbReference>
<dbReference type="Proteomes" id="UP000828390">
    <property type="component" value="Unassembled WGS sequence"/>
</dbReference>
<dbReference type="InterPro" id="IPR000152">
    <property type="entry name" value="EGF-type_Asp/Asn_hydroxyl_site"/>
</dbReference>
<feature type="disulfide bond" evidence="14">
    <location>
        <begin position="334"/>
        <end position="343"/>
    </location>
</feature>
<gene>
    <name evidence="16" type="ORF">DPMN_057614</name>
</gene>
<keyword evidence="5" id="KW-0597">Phosphoprotein</keyword>